<proteinExistence type="predicted"/>
<gene>
    <name evidence="1" type="ORF">LIER_40670</name>
</gene>
<reference evidence="1 2" key="1">
    <citation type="submission" date="2024-01" db="EMBL/GenBank/DDBJ databases">
        <title>The complete chloroplast genome sequence of Lithospermum erythrorhizon: insights into the phylogenetic relationship among Boraginaceae species and the maternal lineages of purple gromwells.</title>
        <authorList>
            <person name="Okada T."/>
            <person name="Watanabe K."/>
        </authorList>
    </citation>
    <scope>NUCLEOTIDE SEQUENCE [LARGE SCALE GENOMIC DNA]</scope>
</reference>
<organism evidence="1 2">
    <name type="scientific">Lithospermum erythrorhizon</name>
    <name type="common">Purple gromwell</name>
    <name type="synonym">Lithospermum officinale var. erythrorhizon</name>
    <dbReference type="NCBI Taxonomy" id="34254"/>
    <lineage>
        <taxon>Eukaryota</taxon>
        <taxon>Viridiplantae</taxon>
        <taxon>Streptophyta</taxon>
        <taxon>Embryophyta</taxon>
        <taxon>Tracheophyta</taxon>
        <taxon>Spermatophyta</taxon>
        <taxon>Magnoliopsida</taxon>
        <taxon>eudicotyledons</taxon>
        <taxon>Gunneridae</taxon>
        <taxon>Pentapetalae</taxon>
        <taxon>asterids</taxon>
        <taxon>lamiids</taxon>
        <taxon>Boraginales</taxon>
        <taxon>Boraginaceae</taxon>
        <taxon>Boraginoideae</taxon>
        <taxon>Lithospermeae</taxon>
        <taxon>Lithospermum</taxon>
    </lineage>
</organism>
<evidence type="ECO:0000313" key="2">
    <source>
        <dbReference type="Proteomes" id="UP001454036"/>
    </source>
</evidence>
<protein>
    <submittedName>
        <fullName evidence="1">Uncharacterized protein</fullName>
    </submittedName>
</protein>
<sequence>MISNEGEGSEEVDVCGSPVEYYILRIGICTSEPQKTSDWKKCIMWGLKSASCGVRVSKTLSDLWIIDSQFPKFILAFLRCRDRMHR</sequence>
<dbReference type="AlphaFoldDB" id="A0AAV3R0F6"/>
<accession>A0AAV3R0F6</accession>
<evidence type="ECO:0000313" key="1">
    <source>
        <dbReference type="EMBL" id="GAA0168901.1"/>
    </source>
</evidence>
<dbReference type="Proteomes" id="UP001454036">
    <property type="component" value="Unassembled WGS sequence"/>
</dbReference>
<comment type="caution">
    <text evidence="1">The sequence shown here is derived from an EMBL/GenBank/DDBJ whole genome shotgun (WGS) entry which is preliminary data.</text>
</comment>
<dbReference type="EMBL" id="BAABME010023821">
    <property type="protein sequence ID" value="GAA0168901.1"/>
    <property type="molecule type" value="Genomic_DNA"/>
</dbReference>
<keyword evidence="2" id="KW-1185">Reference proteome</keyword>
<name>A0AAV3R0F6_LITER</name>